<protein>
    <submittedName>
        <fullName evidence="3">DAK2 domain-containing protein</fullName>
    </submittedName>
</protein>
<dbReference type="Pfam" id="PF21645">
    <property type="entry name" value="FakA-like_M"/>
    <property type="match status" value="1"/>
</dbReference>
<dbReference type="PROSITE" id="PS51480">
    <property type="entry name" value="DHAL"/>
    <property type="match status" value="1"/>
</dbReference>
<dbReference type="Pfam" id="PF13684">
    <property type="entry name" value="FakA-like_C"/>
    <property type="match status" value="1"/>
</dbReference>
<dbReference type="InterPro" id="IPR019986">
    <property type="entry name" value="YloV-like"/>
</dbReference>
<comment type="caution">
    <text evidence="3">The sequence shown here is derived from an EMBL/GenBank/DDBJ whole genome shotgun (WGS) entry which is preliminary data.</text>
</comment>
<gene>
    <name evidence="3" type="ORF">DW687_10505</name>
</gene>
<feature type="domain" description="DhaL" evidence="2">
    <location>
        <begin position="1"/>
        <end position="192"/>
    </location>
</feature>
<dbReference type="GO" id="GO:0006071">
    <property type="term" value="P:glycerol metabolic process"/>
    <property type="evidence" value="ECO:0007669"/>
    <property type="project" value="InterPro"/>
</dbReference>
<keyword evidence="1" id="KW-0175">Coiled coil</keyword>
<dbReference type="SMART" id="SM01120">
    <property type="entry name" value="Dak2"/>
    <property type="match status" value="1"/>
</dbReference>
<dbReference type="InterPro" id="IPR036117">
    <property type="entry name" value="DhaL_dom_sf"/>
</dbReference>
<dbReference type="EMBL" id="QUSM01000007">
    <property type="protein sequence ID" value="RGD73255.1"/>
    <property type="molecule type" value="Genomic_DNA"/>
</dbReference>
<evidence type="ECO:0000313" key="3">
    <source>
        <dbReference type="EMBL" id="RGD73255.1"/>
    </source>
</evidence>
<reference evidence="3 4" key="1">
    <citation type="submission" date="2018-08" db="EMBL/GenBank/DDBJ databases">
        <title>A genome reference for cultivated species of the human gut microbiota.</title>
        <authorList>
            <person name="Zou Y."/>
            <person name="Xue W."/>
            <person name="Luo G."/>
        </authorList>
    </citation>
    <scope>NUCLEOTIDE SEQUENCE [LARGE SCALE GENOMIC DNA]</scope>
    <source>
        <strain evidence="3 4">AM25-6</strain>
    </source>
</reference>
<evidence type="ECO:0000256" key="1">
    <source>
        <dbReference type="SAM" id="Coils"/>
    </source>
</evidence>
<feature type="coiled-coil region" evidence="1">
    <location>
        <begin position="298"/>
        <end position="329"/>
    </location>
</feature>
<dbReference type="SUPFAM" id="SSF101473">
    <property type="entry name" value="DhaL-like"/>
    <property type="match status" value="1"/>
</dbReference>
<accession>A0A3E3DVS9</accession>
<dbReference type="Proteomes" id="UP000261212">
    <property type="component" value="Unassembled WGS sequence"/>
</dbReference>
<dbReference type="InterPro" id="IPR048394">
    <property type="entry name" value="FakA-like_M"/>
</dbReference>
<organism evidence="3 4">
    <name type="scientific">Anaerofustis stercorihominis</name>
    <dbReference type="NCBI Taxonomy" id="214853"/>
    <lineage>
        <taxon>Bacteria</taxon>
        <taxon>Bacillati</taxon>
        <taxon>Bacillota</taxon>
        <taxon>Clostridia</taxon>
        <taxon>Eubacteriales</taxon>
        <taxon>Eubacteriaceae</taxon>
        <taxon>Anaerofustis</taxon>
    </lineage>
</organism>
<proteinExistence type="predicted"/>
<dbReference type="AlphaFoldDB" id="A0A3E3DVS9"/>
<name>A0A3E3DVS9_9FIRM</name>
<dbReference type="InterPro" id="IPR050270">
    <property type="entry name" value="DegV_domain_contain"/>
</dbReference>
<dbReference type="GO" id="GO:0004371">
    <property type="term" value="F:glycerone kinase activity"/>
    <property type="evidence" value="ECO:0007669"/>
    <property type="project" value="InterPro"/>
</dbReference>
<sequence length="545" mass="59820">MFKKVLKGAYANLENNKQMVNNLNVFPVPDGDTGTNMSLTVKTAVEEMSKVTSDKIGDVAASMSSGALMGARGNSGVILSQLFRGFAKGLKDVKEIDIDSLIGAFELSTKMAYRAVMKPTEGTILTVAREMNEFAKEHGKSYSNVEEFVSHVLDAGEKSLQNTPNLLPVLKEAGVVDAGGRGLLCLFEGALKVLRGEEVIFIDVEEVEKEESGVKGFEIDSSDIKYGYCTEFLIKVHKENLKYESALTAALKDKLTPIGDSLVAVHDNGIIKIHVHTNVPWNAMKMAATCGDLSKIKIENMREQHNEIIVKSEEENKKEEEKYSSEEKDYIFIGVAAGSGMSKILKDLGMDYVIEGGQTMNPSTQDFLDIIDNTNGKNYILMPNNKNIIMAATQAKEISEKNIEVVKTRTIPECIAALMVFEPDSSIEDNAENMSEAMEEVKTGQVTFAVRDTSIGEKKISEGDILGILGSDIVADTKDISEATLSLIDEMVDDDSELISIYYGEDVKEADAEKIGKLVEEKYSDLDVEITYGGQPLYYYIVSVE</sequence>
<dbReference type="PANTHER" id="PTHR33434:SF4">
    <property type="entry name" value="PHOSPHATASE PROTEIN"/>
    <property type="match status" value="1"/>
</dbReference>
<dbReference type="InterPro" id="IPR004007">
    <property type="entry name" value="DhaL_dom"/>
</dbReference>
<dbReference type="Pfam" id="PF02734">
    <property type="entry name" value="Dak2"/>
    <property type="match status" value="1"/>
</dbReference>
<evidence type="ECO:0000313" key="4">
    <source>
        <dbReference type="Proteomes" id="UP000261212"/>
    </source>
</evidence>
<dbReference type="NCBIfam" id="TIGR03599">
    <property type="entry name" value="YloV"/>
    <property type="match status" value="1"/>
</dbReference>
<dbReference type="InterPro" id="IPR033470">
    <property type="entry name" value="FakA-like_C"/>
</dbReference>
<evidence type="ECO:0000259" key="2">
    <source>
        <dbReference type="PROSITE" id="PS51480"/>
    </source>
</evidence>
<dbReference type="Gene3D" id="1.25.40.340">
    <property type="match status" value="1"/>
</dbReference>
<dbReference type="PANTHER" id="PTHR33434">
    <property type="entry name" value="DEGV DOMAIN-CONTAINING PROTEIN DR_1986-RELATED"/>
    <property type="match status" value="1"/>
</dbReference>
<dbReference type="SMART" id="SM01121">
    <property type="entry name" value="Dak1_2"/>
    <property type="match status" value="1"/>
</dbReference>